<dbReference type="AlphaFoldDB" id="A0A9W8LTA4"/>
<organism evidence="2 3">
    <name type="scientific">Coemansia guatemalensis</name>
    <dbReference type="NCBI Taxonomy" id="2761395"/>
    <lineage>
        <taxon>Eukaryota</taxon>
        <taxon>Fungi</taxon>
        <taxon>Fungi incertae sedis</taxon>
        <taxon>Zoopagomycota</taxon>
        <taxon>Kickxellomycotina</taxon>
        <taxon>Kickxellomycetes</taxon>
        <taxon>Kickxellales</taxon>
        <taxon>Kickxellaceae</taxon>
        <taxon>Coemansia</taxon>
    </lineage>
</organism>
<evidence type="ECO:0000313" key="2">
    <source>
        <dbReference type="EMBL" id="KAJ2803794.1"/>
    </source>
</evidence>
<keyword evidence="3" id="KW-1185">Reference proteome</keyword>
<name>A0A9W8LTA4_9FUNG</name>
<dbReference type="OrthoDB" id="5586226at2759"/>
<accession>A0A9W8LTA4</accession>
<protein>
    <submittedName>
        <fullName evidence="2">Uncharacterized protein</fullName>
    </submittedName>
</protein>
<evidence type="ECO:0000256" key="1">
    <source>
        <dbReference type="SAM" id="MobiDB-lite"/>
    </source>
</evidence>
<reference evidence="2" key="1">
    <citation type="submission" date="2022-07" db="EMBL/GenBank/DDBJ databases">
        <title>Phylogenomic reconstructions and comparative analyses of Kickxellomycotina fungi.</title>
        <authorList>
            <person name="Reynolds N.K."/>
            <person name="Stajich J.E."/>
            <person name="Barry K."/>
            <person name="Grigoriev I.V."/>
            <person name="Crous P."/>
            <person name="Smith M.E."/>
        </authorList>
    </citation>
    <scope>NUCLEOTIDE SEQUENCE</scope>
    <source>
        <strain evidence="2">NRRL 1565</strain>
    </source>
</reference>
<feature type="non-terminal residue" evidence="2">
    <location>
        <position position="1"/>
    </location>
</feature>
<sequence>NEAKQKSGISGTGSDVEMDHISSDKTTAETVDWSLSKVYIKEYMGFYQYDTTENGVEVDRTLICKALFGISAQVVRVCMPDGFGKSYNLNALLFFFNVPNRYDLPDLSMEVVYSENQLDEQTALDAAEAYRKRKSSMEESLLSQEAPAFFEKHFCRYPVILIRFM</sequence>
<gene>
    <name evidence="2" type="ORF">H4R20_002752</name>
</gene>
<proteinExistence type="predicted"/>
<feature type="non-terminal residue" evidence="2">
    <location>
        <position position="165"/>
    </location>
</feature>
<feature type="region of interest" description="Disordered" evidence="1">
    <location>
        <begin position="1"/>
        <end position="21"/>
    </location>
</feature>
<evidence type="ECO:0000313" key="3">
    <source>
        <dbReference type="Proteomes" id="UP001140094"/>
    </source>
</evidence>
<comment type="caution">
    <text evidence="2">The sequence shown here is derived from an EMBL/GenBank/DDBJ whole genome shotgun (WGS) entry which is preliminary data.</text>
</comment>
<dbReference type="Proteomes" id="UP001140094">
    <property type="component" value="Unassembled WGS sequence"/>
</dbReference>
<dbReference type="EMBL" id="JANBUO010000482">
    <property type="protein sequence ID" value="KAJ2803794.1"/>
    <property type="molecule type" value="Genomic_DNA"/>
</dbReference>